<comment type="caution">
    <text evidence="4">The sequence shown here is derived from an EMBL/GenBank/DDBJ whole genome shotgun (WGS) entry which is preliminary data.</text>
</comment>
<dbReference type="PANTHER" id="PTHR43877">
    <property type="entry name" value="AMINOALKYLPHOSPHONATE N-ACETYLTRANSFERASE-RELATED-RELATED"/>
    <property type="match status" value="1"/>
</dbReference>
<dbReference type="Gene3D" id="3.40.630.30">
    <property type="match status" value="2"/>
</dbReference>
<evidence type="ECO:0000256" key="2">
    <source>
        <dbReference type="ARBA" id="ARBA00023315"/>
    </source>
</evidence>
<dbReference type="Proteomes" id="UP000660339">
    <property type="component" value="Unassembled WGS sequence"/>
</dbReference>
<keyword evidence="5" id="KW-1185">Reference proteome</keyword>
<organism evidence="4 5">
    <name type="scientific">Catellatospora methionotrophica</name>
    <dbReference type="NCBI Taxonomy" id="121620"/>
    <lineage>
        <taxon>Bacteria</taxon>
        <taxon>Bacillati</taxon>
        <taxon>Actinomycetota</taxon>
        <taxon>Actinomycetes</taxon>
        <taxon>Micromonosporales</taxon>
        <taxon>Micromonosporaceae</taxon>
        <taxon>Catellatospora</taxon>
    </lineage>
</organism>
<name>A0A8J3LB22_9ACTN</name>
<sequence>MRTMITPYEPQHRAAVVDLLDRSLLAEDAAESADIVALLAGSAGFVAVDGDAPDGDVVGVALASTGRKDPTVGHLDLLAVDPAFRRQGLARELVGAVEQLLRARGLSAVRVAGNPPTHAWPGIDVRYTPAVCALTALGYAHDRTAWNMTANLAEGSPALRETRTAQERLAAAHVVVRAATPDDLTELRPLIAAEWGPAWVAEVERAVGGSGGCHLAIRDGQPIAFAAWGGCRPSWFGPMGTLPAASGLGIGGVLLRRCLREQADRGITRAQIGWVGPVPFYSGAAGAVIERVFFLFHKPL</sequence>
<keyword evidence="1" id="KW-0808">Transferase</keyword>
<feature type="domain" description="N-acetyltransferase" evidence="3">
    <location>
        <begin position="174"/>
        <end position="300"/>
    </location>
</feature>
<dbReference type="RefSeq" id="WP_409365001.1">
    <property type="nucleotide sequence ID" value="NZ_BAAATT010000035.1"/>
</dbReference>
<evidence type="ECO:0000313" key="4">
    <source>
        <dbReference type="EMBL" id="GIG17652.1"/>
    </source>
</evidence>
<protein>
    <recommendedName>
        <fullName evidence="3">N-acetyltransferase domain-containing protein</fullName>
    </recommendedName>
</protein>
<evidence type="ECO:0000259" key="3">
    <source>
        <dbReference type="PROSITE" id="PS51186"/>
    </source>
</evidence>
<proteinExistence type="predicted"/>
<feature type="domain" description="N-acetyltransferase" evidence="3">
    <location>
        <begin position="3"/>
        <end position="166"/>
    </location>
</feature>
<dbReference type="AlphaFoldDB" id="A0A8J3LB22"/>
<evidence type="ECO:0000256" key="1">
    <source>
        <dbReference type="ARBA" id="ARBA00022679"/>
    </source>
</evidence>
<dbReference type="GO" id="GO:0016747">
    <property type="term" value="F:acyltransferase activity, transferring groups other than amino-acyl groups"/>
    <property type="evidence" value="ECO:0007669"/>
    <property type="project" value="InterPro"/>
</dbReference>
<dbReference type="PANTHER" id="PTHR43877:SF2">
    <property type="entry name" value="AMINOALKYLPHOSPHONATE N-ACETYLTRANSFERASE-RELATED"/>
    <property type="match status" value="1"/>
</dbReference>
<keyword evidence="2" id="KW-0012">Acyltransferase</keyword>
<dbReference type="InterPro" id="IPR050832">
    <property type="entry name" value="Bact_Acetyltransf"/>
</dbReference>
<reference evidence="4" key="1">
    <citation type="submission" date="2021-01" db="EMBL/GenBank/DDBJ databases">
        <title>Whole genome shotgun sequence of Catellatospora methionotrophica NBRC 14553.</title>
        <authorList>
            <person name="Komaki H."/>
            <person name="Tamura T."/>
        </authorList>
    </citation>
    <scope>NUCLEOTIDE SEQUENCE</scope>
    <source>
        <strain evidence="4">NBRC 14553</strain>
    </source>
</reference>
<dbReference type="InterPro" id="IPR016181">
    <property type="entry name" value="Acyl_CoA_acyltransferase"/>
</dbReference>
<dbReference type="CDD" id="cd04301">
    <property type="entry name" value="NAT_SF"/>
    <property type="match status" value="2"/>
</dbReference>
<dbReference type="EMBL" id="BONJ01000034">
    <property type="protein sequence ID" value="GIG17652.1"/>
    <property type="molecule type" value="Genomic_DNA"/>
</dbReference>
<dbReference type="SUPFAM" id="SSF55729">
    <property type="entry name" value="Acyl-CoA N-acyltransferases (Nat)"/>
    <property type="match status" value="2"/>
</dbReference>
<gene>
    <name evidence="4" type="ORF">Cme02nite_59840</name>
</gene>
<accession>A0A8J3LB22</accession>
<dbReference type="Pfam" id="PF00583">
    <property type="entry name" value="Acetyltransf_1"/>
    <property type="match status" value="1"/>
</dbReference>
<dbReference type="InterPro" id="IPR000182">
    <property type="entry name" value="GNAT_dom"/>
</dbReference>
<dbReference type="PROSITE" id="PS51186">
    <property type="entry name" value="GNAT"/>
    <property type="match status" value="2"/>
</dbReference>
<evidence type="ECO:0000313" key="5">
    <source>
        <dbReference type="Proteomes" id="UP000660339"/>
    </source>
</evidence>